<dbReference type="Proteomes" id="UP000030689">
    <property type="component" value="Unassembled WGS sequence"/>
</dbReference>
<keyword evidence="5 12" id="KW-0732">Signal</keyword>
<keyword evidence="15" id="KW-1185">Reference proteome</keyword>
<dbReference type="GO" id="GO:0006869">
    <property type="term" value="P:lipid transport"/>
    <property type="evidence" value="ECO:0007669"/>
    <property type="project" value="InterPro"/>
</dbReference>
<evidence type="ECO:0000259" key="13">
    <source>
        <dbReference type="SMART" id="SM00499"/>
    </source>
</evidence>
<feature type="signal peptide" evidence="12">
    <location>
        <begin position="1"/>
        <end position="23"/>
    </location>
</feature>
<evidence type="ECO:0000256" key="6">
    <source>
        <dbReference type="ARBA" id="ARBA00023136"/>
    </source>
</evidence>
<reference evidence="14 15" key="1">
    <citation type="journal article" date="2013" name="Front. Plant Sci.">
        <title>The Reference Genome of the Halophytic Plant Eutrema salsugineum.</title>
        <authorList>
            <person name="Yang R."/>
            <person name="Jarvis D.E."/>
            <person name="Chen H."/>
            <person name="Beilstein M.A."/>
            <person name="Grimwood J."/>
            <person name="Jenkins J."/>
            <person name="Shu S."/>
            <person name="Prochnik S."/>
            <person name="Xin M."/>
            <person name="Ma C."/>
            <person name="Schmutz J."/>
            <person name="Wing R.A."/>
            <person name="Mitchell-Olds T."/>
            <person name="Schumaker K.S."/>
            <person name="Wang X."/>
        </authorList>
    </citation>
    <scope>NUCLEOTIDE SEQUENCE [LARGE SCALE GENOMIC DNA]</scope>
</reference>
<evidence type="ECO:0000256" key="9">
    <source>
        <dbReference type="ARBA" id="ARBA00023288"/>
    </source>
</evidence>
<protein>
    <recommendedName>
        <fullName evidence="13">Bifunctional inhibitor/plant lipid transfer protein/seed storage helical domain-containing protein</fullName>
    </recommendedName>
</protein>
<comment type="similarity">
    <text evidence="2">Belongs to the plant LTP family.</text>
</comment>
<dbReference type="AlphaFoldDB" id="V4L5Z9"/>
<feature type="domain" description="Bifunctional inhibitor/plant lipid transfer protein/seed storage helical" evidence="13">
    <location>
        <begin position="34"/>
        <end position="111"/>
    </location>
</feature>
<feature type="transmembrane region" description="Helical" evidence="11">
    <location>
        <begin position="189"/>
        <end position="207"/>
    </location>
</feature>
<dbReference type="GO" id="GO:0098552">
    <property type="term" value="C:side of membrane"/>
    <property type="evidence" value="ECO:0007669"/>
    <property type="project" value="UniProtKB-KW"/>
</dbReference>
<dbReference type="GO" id="GO:0008289">
    <property type="term" value="F:lipid binding"/>
    <property type="evidence" value="ECO:0007669"/>
    <property type="project" value="InterPro"/>
</dbReference>
<proteinExistence type="inferred from homology"/>
<evidence type="ECO:0000256" key="3">
    <source>
        <dbReference type="ARBA" id="ARBA00022475"/>
    </source>
</evidence>
<sequence>MESWRISLVVAATALIMATLVAAAEDKAKDKAECTEQLVGLATCLPYVQEQAKSPTPDCCSGLKQVINSDKKCLCVIIQDRNDPDLGLKINVSLALALPSVCHVTADVTKCPALLHLDPNSPDAQFFYQLANGSNKTGPASAPTGLAPEPTGSAPEPTSMSPTAGSDDGKAPTTSLPGSNHAQSFIKRWLGFEVVAYFFVILITIILV</sequence>
<dbReference type="OMA" id="GLRINNC"/>
<accession>V4L5Z9</accession>
<evidence type="ECO:0000256" key="12">
    <source>
        <dbReference type="SAM" id="SignalP"/>
    </source>
</evidence>
<dbReference type="GO" id="GO:0005886">
    <property type="term" value="C:plasma membrane"/>
    <property type="evidence" value="ECO:0007669"/>
    <property type="project" value="UniProtKB-SubCell"/>
</dbReference>
<dbReference type="InterPro" id="IPR000528">
    <property type="entry name" value="Plant_nsLTP"/>
</dbReference>
<keyword evidence="6 11" id="KW-0472">Membrane</keyword>
<gene>
    <name evidence="14" type="ORF">EUTSA_v10001634mg</name>
</gene>
<keyword evidence="7" id="KW-1015">Disulfide bond</keyword>
<dbReference type="Gene3D" id="1.10.110.10">
    <property type="entry name" value="Plant lipid-transfer and hydrophobic proteins"/>
    <property type="match status" value="1"/>
</dbReference>
<dbReference type="Gramene" id="ESQ39059">
    <property type="protein sequence ID" value="ESQ39059"/>
    <property type="gene ID" value="EUTSA_v10001634mg"/>
</dbReference>
<evidence type="ECO:0000256" key="10">
    <source>
        <dbReference type="SAM" id="MobiDB-lite"/>
    </source>
</evidence>
<feature type="region of interest" description="Disordered" evidence="10">
    <location>
        <begin position="137"/>
        <end position="177"/>
    </location>
</feature>
<keyword evidence="11" id="KW-0812">Transmembrane</keyword>
<evidence type="ECO:0000256" key="2">
    <source>
        <dbReference type="ARBA" id="ARBA00009748"/>
    </source>
</evidence>
<dbReference type="PANTHER" id="PTHR33044">
    <property type="entry name" value="BIFUNCTIONAL INHIBITOR/LIPID-TRANSFER PROTEIN/SEED STORAGE 2S ALBUMIN SUPERFAMILY PROTEIN-RELATED"/>
    <property type="match status" value="1"/>
</dbReference>
<dbReference type="PRINTS" id="PR00382">
    <property type="entry name" value="LIPIDTRNSFER"/>
</dbReference>
<dbReference type="STRING" id="72664.V4L5Z9"/>
<dbReference type="CDD" id="cd00010">
    <property type="entry name" value="AAI_LTSS"/>
    <property type="match status" value="1"/>
</dbReference>
<dbReference type="FunFam" id="1.10.110.10:FF:000001">
    <property type="entry name" value="Bifunctional inhibitor/lipid-transfer protein/seed storage 2S albumin superfamily protein"/>
    <property type="match status" value="1"/>
</dbReference>
<evidence type="ECO:0000313" key="15">
    <source>
        <dbReference type="Proteomes" id="UP000030689"/>
    </source>
</evidence>
<dbReference type="EMBL" id="KI517481">
    <property type="protein sequence ID" value="ESQ39059.1"/>
    <property type="molecule type" value="Genomic_DNA"/>
</dbReference>
<evidence type="ECO:0000256" key="1">
    <source>
        <dbReference type="ARBA" id="ARBA00004609"/>
    </source>
</evidence>
<dbReference type="SMART" id="SM00499">
    <property type="entry name" value="AAI"/>
    <property type="match status" value="1"/>
</dbReference>
<dbReference type="SUPFAM" id="SSF47699">
    <property type="entry name" value="Bifunctional inhibitor/lipid-transfer protein/seed storage 2S albumin"/>
    <property type="match status" value="1"/>
</dbReference>
<feature type="chain" id="PRO_5004721561" description="Bifunctional inhibitor/plant lipid transfer protein/seed storage helical domain-containing protein" evidence="12">
    <location>
        <begin position="24"/>
        <end position="208"/>
    </location>
</feature>
<evidence type="ECO:0000256" key="7">
    <source>
        <dbReference type="ARBA" id="ARBA00023157"/>
    </source>
</evidence>
<dbReference type="InterPro" id="IPR036312">
    <property type="entry name" value="Bifun_inhib/LTP/seed_sf"/>
</dbReference>
<evidence type="ECO:0000256" key="5">
    <source>
        <dbReference type="ARBA" id="ARBA00022729"/>
    </source>
</evidence>
<keyword evidence="3" id="KW-1003">Cell membrane</keyword>
<dbReference type="InterPro" id="IPR043325">
    <property type="entry name" value="LTSS"/>
</dbReference>
<keyword evidence="9" id="KW-0449">Lipoprotein</keyword>
<evidence type="ECO:0000256" key="8">
    <source>
        <dbReference type="ARBA" id="ARBA00023180"/>
    </source>
</evidence>
<comment type="subcellular location">
    <subcellularLocation>
        <location evidence="1">Cell membrane</location>
        <topology evidence="1">Lipid-anchor</topology>
        <topology evidence="1">GPI-anchor</topology>
    </subcellularLocation>
</comment>
<organism evidence="14 15">
    <name type="scientific">Eutrema salsugineum</name>
    <name type="common">Saltwater cress</name>
    <name type="synonym">Sisymbrium salsugineum</name>
    <dbReference type="NCBI Taxonomy" id="72664"/>
    <lineage>
        <taxon>Eukaryota</taxon>
        <taxon>Viridiplantae</taxon>
        <taxon>Streptophyta</taxon>
        <taxon>Embryophyta</taxon>
        <taxon>Tracheophyta</taxon>
        <taxon>Spermatophyta</taxon>
        <taxon>Magnoliopsida</taxon>
        <taxon>eudicotyledons</taxon>
        <taxon>Gunneridae</taxon>
        <taxon>Pentapetalae</taxon>
        <taxon>rosids</taxon>
        <taxon>malvids</taxon>
        <taxon>Brassicales</taxon>
        <taxon>Brassicaceae</taxon>
        <taxon>Eutremeae</taxon>
        <taxon>Eutrema</taxon>
    </lineage>
</organism>
<keyword evidence="8" id="KW-0325">Glycoprotein</keyword>
<evidence type="ECO:0000256" key="4">
    <source>
        <dbReference type="ARBA" id="ARBA00022622"/>
    </source>
</evidence>
<keyword evidence="4" id="KW-0336">GPI-anchor</keyword>
<dbReference type="eggNOG" id="ENOG502S0FC">
    <property type="taxonomic scope" value="Eukaryota"/>
</dbReference>
<dbReference type="InterPro" id="IPR016140">
    <property type="entry name" value="Bifunc_inhib/LTP/seed_store"/>
</dbReference>
<evidence type="ECO:0000313" key="14">
    <source>
        <dbReference type="EMBL" id="ESQ39059.1"/>
    </source>
</evidence>
<dbReference type="KEGG" id="eus:EUTSA_v10001634mg"/>
<evidence type="ECO:0000256" key="11">
    <source>
        <dbReference type="SAM" id="Phobius"/>
    </source>
</evidence>
<keyword evidence="11" id="KW-1133">Transmembrane helix</keyword>
<dbReference type="OrthoDB" id="1938537at2759"/>
<name>V4L5Z9_EUTSA</name>
<dbReference type="Pfam" id="PF14368">
    <property type="entry name" value="LTP_2"/>
    <property type="match status" value="1"/>
</dbReference>